<accession>A0ABT3CCE6</accession>
<evidence type="ECO:0000256" key="1">
    <source>
        <dbReference type="SAM" id="Phobius"/>
    </source>
</evidence>
<keyword evidence="1" id="KW-1133">Transmembrane helix</keyword>
<proteinExistence type="predicted"/>
<dbReference type="RefSeq" id="WP_264068084.1">
    <property type="nucleotide sequence ID" value="NZ_JACKTY010000029.1"/>
</dbReference>
<organism evidence="2 3">
    <name type="scientific">Mycolicibacterium komossense</name>
    <dbReference type="NCBI Taxonomy" id="1779"/>
    <lineage>
        <taxon>Bacteria</taxon>
        <taxon>Bacillati</taxon>
        <taxon>Actinomycetota</taxon>
        <taxon>Actinomycetes</taxon>
        <taxon>Mycobacteriales</taxon>
        <taxon>Mycobacteriaceae</taxon>
        <taxon>Mycolicibacterium</taxon>
    </lineage>
</organism>
<feature type="transmembrane region" description="Helical" evidence="1">
    <location>
        <begin position="6"/>
        <end position="23"/>
    </location>
</feature>
<sequence length="121" mass="13294">MLTNTTVLGIAMVIALGAWHLRIRRHPNWCHSRDARFYITLGYPLVAVAVFFLANTIGHTDVNWLIGMVWSLVSVSLFVYGFQALQTPVTPGRANPAVVTVGMQLHQTPPAANVTRPDVDA</sequence>
<reference evidence="2 3" key="1">
    <citation type="journal article" date="2022" name="BMC Genomics">
        <title>Comparative genome analysis of mycobacteria focusing on tRNA and non-coding RNA.</title>
        <authorList>
            <person name="Behra P.R.K."/>
            <person name="Pettersson B.M.F."/>
            <person name="Ramesh M."/>
            <person name="Das S."/>
            <person name="Dasgupta S."/>
            <person name="Kirsebom L.A."/>
        </authorList>
    </citation>
    <scope>NUCLEOTIDE SEQUENCE [LARGE SCALE GENOMIC DNA]</scope>
    <source>
        <strain evidence="2 3">DSM 44078</strain>
    </source>
</reference>
<feature type="transmembrane region" description="Helical" evidence="1">
    <location>
        <begin position="35"/>
        <end position="58"/>
    </location>
</feature>
<keyword evidence="3" id="KW-1185">Reference proteome</keyword>
<dbReference type="EMBL" id="JACKTY010000029">
    <property type="protein sequence ID" value="MCV7227160.1"/>
    <property type="molecule type" value="Genomic_DNA"/>
</dbReference>
<gene>
    <name evidence="2" type="ORF">H7J73_14080</name>
</gene>
<evidence type="ECO:0000313" key="3">
    <source>
        <dbReference type="Proteomes" id="UP001526201"/>
    </source>
</evidence>
<dbReference type="Proteomes" id="UP001526201">
    <property type="component" value="Unassembled WGS sequence"/>
</dbReference>
<evidence type="ECO:0000313" key="2">
    <source>
        <dbReference type="EMBL" id="MCV7227160.1"/>
    </source>
</evidence>
<keyword evidence="1" id="KW-0472">Membrane</keyword>
<keyword evidence="1" id="KW-0812">Transmembrane</keyword>
<feature type="transmembrane region" description="Helical" evidence="1">
    <location>
        <begin position="64"/>
        <end position="85"/>
    </location>
</feature>
<comment type="caution">
    <text evidence="2">The sequence shown here is derived from an EMBL/GenBank/DDBJ whole genome shotgun (WGS) entry which is preliminary data.</text>
</comment>
<name>A0ABT3CCE6_9MYCO</name>
<protein>
    <submittedName>
        <fullName evidence="2">Uncharacterized protein</fullName>
    </submittedName>
</protein>